<keyword evidence="1" id="KW-0812">Transmembrane</keyword>
<evidence type="ECO:0000313" key="2">
    <source>
        <dbReference type="EMBL" id="KAF7194174.1"/>
    </source>
</evidence>
<dbReference type="Pfam" id="PF11374">
    <property type="entry name" value="DUF3176"/>
    <property type="match status" value="1"/>
</dbReference>
<dbReference type="PANTHER" id="PTHR35394">
    <property type="entry name" value="DUF3176 DOMAIN-CONTAINING PROTEIN"/>
    <property type="match status" value="1"/>
</dbReference>
<dbReference type="InterPro" id="IPR021514">
    <property type="entry name" value="DUF3176"/>
</dbReference>
<organism evidence="2 3">
    <name type="scientific">Pseudocercospora fuligena</name>
    <dbReference type="NCBI Taxonomy" id="685502"/>
    <lineage>
        <taxon>Eukaryota</taxon>
        <taxon>Fungi</taxon>
        <taxon>Dikarya</taxon>
        <taxon>Ascomycota</taxon>
        <taxon>Pezizomycotina</taxon>
        <taxon>Dothideomycetes</taxon>
        <taxon>Dothideomycetidae</taxon>
        <taxon>Mycosphaerellales</taxon>
        <taxon>Mycosphaerellaceae</taxon>
        <taxon>Pseudocercospora</taxon>
    </lineage>
</organism>
<evidence type="ECO:0000256" key="1">
    <source>
        <dbReference type="SAM" id="Phobius"/>
    </source>
</evidence>
<protein>
    <recommendedName>
        <fullName evidence="4">DUF3176 domain-containing protein</fullName>
    </recommendedName>
</protein>
<dbReference type="OrthoDB" id="5242705at2759"/>
<comment type="caution">
    <text evidence="2">The sequence shown here is derived from an EMBL/GenBank/DDBJ whole genome shotgun (WGS) entry which is preliminary data.</text>
</comment>
<name>A0A8H6VN17_9PEZI</name>
<accession>A0A8H6VN17</accession>
<sequence length="673" mass="74075">MEEPRQQEDESQQSLLSVRAECRGSSGSEAVKAISLQRLDEKAPSTASRRNRMLNGTKSWWGELLAMTISVCALVSIAGILFAYNGKPRSTWQAIIRPNTVVSALSTLSKSAMLMAIGQGIGQLKWVYFARRPHRLLDFEIFDAASRGPLGAVRILYSVNRRALVVSCGALITIIALAMDPFMQQVISYESKTDVQAGSKSSIPTSRAYDSNSPGGPAWTVDPKAWWFDPVSTANITAAVYAGIFARDPERTSAQCSSGDCQWGSFENLGICSNCMDVTSRIRIKEQFDGPFELEDSCTQGLGNPWRLYVTPAGAGIYRQCGRETTCIASGEMLWNTTIISDSSEEDGRSQDGTIMKFSTLKVPIHHAMINESEPCSAPVQQALDCRLSWCAKTYARTTVSNGTIYDLPTSHEALVFMDKTPPGVPGIPYNKSYSGPYHERWKVPPCNNVGSNATDRFCPLRLAAFKPSQLPDLSHLQPPYGLSNFTENANAFWLNYMDALTFQHGFGTILSASLENGSTGVDFRNPAQKFHQVDDFPALLDNVCQSLTKAIREGPNSTNFFGTVAVTEQYIFVHWQWMALSATLVLTSVLFLAASISFDFETSGAAWKSSTLPYLLHGLNAEAPSEVHARDLDEMESQAGKVWVVLSENEDTNLKLIRRKNCESNEKKSTSH</sequence>
<evidence type="ECO:0000313" key="3">
    <source>
        <dbReference type="Proteomes" id="UP000660729"/>
    </source>
</evidence>
<keyword evidence="1" id="KW-1133">Transmembrane helix</keyword>
<feature type="transmembrane region" description="Helical" evidence="1">
    <location>
        <begin position="60"/>
        <end position="84"/>
    </location>
</feature>
<gene>
    <name evidence="2" type="ORF">HII31_04411</name>
</gene>
<dbReference type="Proteomes" id="UP000660729">
    <property type="component" value="Unassembled WGS sequence"/>
</dbReference>
<evidence type="ECO:0008006" key="4">
    <source>
        <dbReference type="Google" id="ProtNLM"/>
    </source>
</evidence>
<reference evidence="2" key="1">
    <citation type="submission" date="2020-04" db="EMBL/GenBank/DDBJ databases">
        <title>Draft genome resource of the tomato pathogen Pseudocercospora fuligena.</title>
        <authorList>
            <person name="Zaccaron A."/>
        </authorList>
    </citation>
    <scope>NUCLEOTIDE SEQUENCE</scope>
    <source>
        <strain evidence="2">PF001</strain>
    </source>
</reference>
<dbReference type="PANTHER" id="PTHR35394:SF5">
    <property type="entry name" value="DUF3176 DOMAIN-CONTAINING PROTEIN"/>
    <property type="match status" value="1"/>
</dbReference>
<keyword evidence="3" id="KW-1185">Reference proteome</keyword>
<feature type="transmembrane region" description="Helical" evidence="1">
    <location>
        <begin position="163"/>
        <end position="183"/>
    </location>
</feature>
<proteinExistence type="predicted"/>
<keyword evidence="1" id="KW-0472">Membrane</keyword>
<dbReference type="AlphaFoldDB" id="A0A8H6VN17"/>
<dbReference type="EMBL" id="JABCIY010000063">
    <property type="protein sequence ID" value="KAF7194174.1"/>
    <property type="molecule type" value="Genomic_DNA"/>
</dbReference>